<evidence type="ECO:0000256" key="2">
    <source>
        <dbReference type="RuleBase" id="RU367113"/>
    </source>
</evidence>
<dbReference type="Pfam" id="PF08652">
    <property type="entry name" value="RAI1"/>
    <property type="match status" value="1"/>
</dbReference>
<gene>
    <name evidence="5" type="ORF">RHGRI_020291</name>
</gene>
<dbReference type="GO" id="GO:0005634">
    <property type="term" value="C:nucleus"/>
    <property type="evidence" value="ECO:0007669"/>
    <property type="project" value="UniProtKB-SubCell"/>
</dbReference>
<proteinExistence type="inferred from homology"/>
<keyword evidence="6" id="KW-1185">Reference proteome</keyword>
<accession>A0AAV6JKU3</accession>
<dbReference type="GO" id="GO:0005829">
    <property type="term" value="C:cytosol"/>
    <property type="evidence" value="ECO:0007669"/>
    <property type="project" value="TreeGrafter"/>
</dbReference>
<dbReference type="GO" id="GO:0110155">
    <property type="term" value="P:NAD-cap decapping"/>
    <property type="evidence" value="ECO:0007669"/>
    <property type="project" value="TreeGrafter"/>
</dbReference>
<dbReference type="PANTHER" id="PTHR12395">
    <property type="entry name" value="DOM-3 RELATED"/>
    <property type="match status" value="1"/>
</dbReference>
<dbReference type="Proteomes" id="UP000823749">
    <property type="component" value="Chromosome 7"/>
</dbReference>
<evidence type="ECO:0000313" key="5">
    <source>
        <dbReference type="EMBL" id="KAG5540005.1"/>
    </source>
</evidence>
<sequence length="469" mass="53051">MDFSEQEVDLFGDDEEEEDYKNDDDQQQQQPPPREPNEEDEESRRSSSASSSSSSSAAASSSSASSSNRSSGSGSGSASGGDDDDEDNNDNGGEVRSGYYSVENEDKDLFGSDNEDYCKTLASSPFVVPVLPTVRNPNHHTRGGFGRGRWQNDRGAGLLPRPGPYPQRQNFGYGSKFYNGRDERFVSELKLSKSEETLSRKCITIQEPCELACYSRVEGGDVFFDDCSLRLFKRLISEDVGADLNEGFDTFIEKKDLGSQGFGDLLACVRDKKIPLENMHFVILATAYIRHEPWEMGVHKRKGVVYLDVHKLPERPQSELDRRRCYWGYCFESLATEDPSRADGEGIHHVNANVEFCSVLKTKLGAHRVLMGAEMDCCDSTDDGRRFYVELKTSRELDYHTEERFEREKLLKFWIQSFLAGVPYIVIGFRNDAGRLVRTERLRTKDITQRVKMKNYWQPAGSAPYALFD</sequence>
<keyword evidence="2" id="KW-0547">Nucleotide-binding</keyword>
<evidence type="ECO:0000259" key="4">
    <source>
        <dbReference type="Pfam" id="PF08652"/>
    </source>
</evidence>
<dbReference type="GO" id="GO:0004518">
    <property type="term" value="F:nuclease activity"/>
    <property type="evidence" value="ECO:0007669"/>
    <property type="project" value="UniProtKB-KW"/>
</dbReference>
<keyword evidence="2" id="KW-0540">Nuclease</keyword>
<reference evidence="5" key="1">
    <citation type="submission" date="2020-08" db="EMBL/GenBank/DDBJ databases">
        <title>Plant Genome Project.</title>
        <authorList>
            <person name="Zhang R.-G."/>
        </authorList>
    </citation>
    <scope>NUCLEOTIDE SEQUENCE</scope>
    <source>
        <strain evidence="5">WSP0</strain>
        <tissue evidence="5">Leaf</tissue>
    </source>
</reference>
<dbReference type="GO" id="GO:0000166">
    <property type="term" value="F:nucleotide binding"/>
    <property type="evidence" value="ECO:0007669"/>
    <property type="project" value="UniProtKB-KW"/>
</dbReference>
<comment type="caution">
    <text evidence="5">The sequence shown here is derived from an EMBL/GenBank/DDBJ whole genome shotgun (WGS) entry which is preliminary data.</text>
</comment>
<feature type="region of interest" description="Disordered" evidence="3">
    <location>
        <begin position="1"/>
        <end position="106"/>
    </location>
</feature>
<dbReference type="AlphaFoldDB" id="A0AAV6JKU3"/>
<comment type="function">
    <text evidence="2">Decapping enzyme for NAD-capped RNAs: specifically hydrolyzes the nicotinamide adenine dinucleotide (NAD) cap from a subset of RNAs by removing the entire NAD moiety from the 5'-end of an NAD-capped RNA.</text>
</comment>
<dbReference type="GO" id="GO:0003723">
    <property type="term" value="F:RNA binding"/>
    <property type="evidence" value="ECO:0007669"/>
    <property type="project" value="UniProtKB-KW"/>
</dbReference>
<keyword evidence="2" id="KW-0539">Nucleus</keyword>
<feature type="compositionally biased region" description="Acidic residues" evidence="3">
    <location>
        <begin position="1"/>
        <end position="26"/>
    </location>
</feature>
<dbReference type="GO" id="GO:0000956">
    <property type="term" value="P:nuclear-transcribed mRNA catabolic process"/>
    <property type="evidence" value="ECO:0007669"/>
    <property type="project" value="TreeGrafter"/>
</dbReference>
<dbReference type="EMBL" id="JACTNZ010000007">
    <property type="protein sequence ID" value="KAG5540005.1"/>
    <property type="molecule type" value="Genomic_DNA"/>
</dbReference>
<keyword evidence="2" id="KW-0479">Metal-binding</keyword>
<dbReference type="PANTHER" id="PTHR12395:SF9">
    <property type="entry name" value="DECAPPING AND EXORIBONUCLEASE PROTEIN"/>
    <property type="match status" value="1"/>
</dbReference>
<name>A0AAV6JKU3_9ERIC</name>
<evidence type="ECO:0000256" key="1">
    <source>
        <dbReference type="ARBA" id="ARBA00006562"/>
    </source>
</evidence>
<keyword evidence="2" id="KW-0694">RNA-binding</keyword>
<dbReference type="InterPro" id="IPR039039">
    <property type="entry name" value="RAI1-like_fam"/>
</dbReference>
<dbReference type="GO" id="GO:0046872">
    <property type="term" value="F:metal ion binding"/>
    <property type="evidence" value="ECO:0007669"/>
    <property type="project" value="UniProtKB-KW"/>
</dbReference>
<dbReference type="EC" id="3.6.1.-" evidence="2"/>
<comment type="similarity">
    <text evidence="1 2">Belongs to the DXO/Dom3Z family.</text>
</comment>
<evidence type="ECO:0000256" key="3">
    <source>
        <dbReference type="SAM" id="MobiDB-lite"/>
    </source>
</evidence>
<feature type="compositionally biased region" description="Low complexity" evidence="3">
    <location>
        <begin position="46"/>
        <end position="72"/>
    </location>
</feature>
<dbReference type="InterPro" id="IPR013961">
    <property type="entry name" value="RAI1"/>
</dbReference>
<dbReference type="GO" id="GO:0034353">
    <property type="term" value="F:mRNA 5'-diphosphatase activity"/>
    <property type="evidence" value="ECO:0007669"/>
    <property type="project" value="TreeGrafter"/>
</dbReference>
<comment type="subcellular location">
    <subcellularLocation>
        <location evidence="2">Nucleus</location>
    </subcellularLocation>
</comment>
<evidence type="ECO:0000313" key="6">
    <source>
        <dbReference type="Proteomes" id="UP000823749"/>
    </source>
</evidence>
<comment type="cofactor">
    <cofactor evidence="2">
        <name>a divalent metal cation</name>
        <dbReference type="ChEBI" id="CHEBI:60240"/>
    </cofactor>
</comment>
<organism evidence="5 6">
    <name type="scientific">Rhododendron griersonianum</name>
    <dbReference type="NCBI Taxonomy" id="479676"/>
    <lineage>
        <taxon>Eukaryota</taxon>
        <taxon>Viridiplantae</taxon>
        <taxon>Streptophyta</taxon>
        <taxon>Embryophyta</taxon>
        <taxon>Tracheophyta</taxon>
        <taxon>Spermatophyta</taxon>
        <taxon>Magnoliopsida</taxon>
        <taxon>eudicotyledons</taxon>
        <taxon>Gunneridae</taxon>
        <taxon>Pentapetalae</taxon>
        <taxon>asterids</taxon>
        <taxon>Ericales</taxon>
        <taxon>Ericaceae</taxon>
        <taxon>Ericoideae</taxon>
        <taxon>Rhodoreae</taxon>
        <taxon>Rhododendron</taxon>
    </lineage>
</organism>
<keyword evidence="2" id="KW-0378">Hydrolase</keyword>
<feature type="domain" description="RAI1-like" evidence="4">
    <location>
        <begin position="206"/>
        <end position="460"/>
    </location>
</feature>
<protein>
    <recommendedName>
        <fullName evidence="2">Decapping nuclease</fullName>
        <ecNumber evidence="2">3.6.1.-</ecNumber>
    </recommendedName>
</protein>